<evidence type="ECO:0000313" key="1">
    <source>
        <dbReference type="EMBL" id="CAB4918863.1"/>
    </source>
</evidence>
<reference evidence="1" key="1">
    <citation type="submission" date="2020-05" db="EMBL/GenBank/DDBJ databases">
        <authorList>
            <person name="Chiriac C."/>
            <person name="Salcher M."/>
            <person name="Ghai R."/>
            <person name="Kavagutti S V."/>
        </authorList>
    </citation>
    <scope>NUCLEOTIDE SEQUENCE</scope>
</reference>
<name>A0A6J7HNP7_9ZZZZ</name>
<organism evidence="1">
    <name type="scientific">freshwater metagenome</name>
    <dbReference type="NCBI Taxonomy" id="449393"/>
    <lineage>
        <taxon>unclassified sequences</taxon>
        <taxon>metagenomes</taxon>
        <taxon>ecological metagenomes</taxon>
    </lineage>
</organism>
<dbReference type="EMBL" id="CAFBLX010000344">
    <property type="protein sequence ID" value="CAB4918863.1"/>
    <property type="molecule type" value="Genomic_DNA"/>
</dbReference>
<accession>A0A6J7HNP7</accession>
<gene>
    <name evidence="1" type="ORF">UFOPK3472_03470</name>
</gene>
<sequence length="198" mass="20789">MLDGEAVVQCLSLFFRCGGERLLVQDADGRLRAHHGDLGAGPGVDRGGTKRAGVHGDVRAAIDLASDQRDAGNGGLGERVQQLRSAANDAFPFHADAWQVARYVDDHDERYTEGVAEANETGCLLGTFGVQAAAESDGVVGDHADGAATDAAETDDDAASPAALELLERRFAFDVVEQFVNDRVHVVGTTVGFGHQCA</sequence>
<dbReference type="AlphaFoldDB" id="A0A6J7HNP7"/>
<protein>
    <submittedName>
        <fullName evidence="1">Unannotated protein</fullName>
    </submittedName>
</protein>
<proteinExistence type="predicted"/>